<keyword evidence="8" id="KW-0862">Zinc</keyword>
<keyword evidence="16" id="KW-1185">Reference proteome</keyword>
<evidence type="ECO:0000256" key="10">
    <source>
        <dbReference type="ARBA" id="ARBA00023049"/>
    </source>
</evidence>
<evidence type="ECO:0000313" key="15">
    <source>
        <dbReference type="EMBL" id="MBO1080111.1"/>
    </source>
</evidence>
<evidence type="ECO:0000256" key="7">
    <source>
        <dbReference type="ARBA" id="ARBA00022801"/>
    </source>
</evidence>
<proteinExistence type="predicted"/>
<dbReference type="InterPro" id="IPR050083">
    <property type="entry name" value="HtpX_protease"/>
</dbReference>
<evidence type="ECO:0000256" key="3">
    <source>
        <dbReference type="ARBA" id="ARBA00022475"/>
    </source>
</evidence>
<evidence type="ECO:0000256" key="1">
    <source>
        <dbReference type="ARBA" id="ARBA00001947"/>
    </source>
</evidence>
<evidence type="ECO:0000256" key="5">
    <source>
        <dbReference type="ARBA" id="ARBA00022692"/>
    </source>
</evidence>
<feature type="compositionally biased region" description="Basic and acidic residues" evidence="12">
    <location>
        <begin position="430"/>
        <end position="443"/>
    </location>
</feature>
<dbReference type="Pfam" id="PF01435">
    <property type="entry name" value="Peptidase_M48"/>
    <property type="match status" value="1"/>
</dbReference>
<keyword evidence="10 15" id="KW-0482">Metalloprotease</keyword>
<comment type="cofactor">
    <cofactor evidence="1">
        <name>Zn(2+)</name>
        <dbReference type="ChEBI" id="CHEBI:29105"/>
    </cofactor>
</comment>
<keyword evidence="3" id="KW-1003">Cell membrane</keyword>
<name>A0ABS3KRL7_9PROT</name>
<keyword evidence="5 13" id="KW-0812">Transmembrane</keyword>
<feature type="transmembrane region" description="Helical" evidence="13">
    <location>
        <begin position="564"/>
        <end position="584"/>
    </location>
</feature>
<evidence type="ECO:0000256" key="11">
    <source>
        <dbReference type="ARBA" id="ARBA00023136"/>
    </source>
</evidence>
<keyword evidence="11 13" id="KW-0472">Membrane</keyword>
<gene>
    <name evidence="15" type="ORF">IAI61_13810</name>
</gene>
<evidence type="ECO:0000256" key="9">
    <source>
        <dbReference type="ARBA" id="ARBA00022989"/>
    </source>
</evidence>
<evidence type="ECO:0000256" key="12">
    <source>
        <dbReference type="SAM" id="MobiDB-lite"/>
    </source>
</evidence>
<feature type="domain" description="Peptidase M48" evidence="14">
    <location>
        <begin position="281"/>
        <end position="455"/>
    </location>
</feature>
<evidence type="ECO:0000313" key="16">
    <source>
        <dbReference type="Proteomes" id="UP001518989"/>
    </source>
</evidence>
<keyword evidence="4" id="KW-0645">Protease</keyword>
<evidence type="ECO:0000256" key="4">
    <source>
        <dbReference type="ARBA" id="ARBA00022670"/>
    </source>
</evidence>
<evidence type="ECO:0000256" key="8">
    <source>
        <dbReference type="ARBA" id="ARBA00022833"/>
    </source>
</evidence>
<evidence type="ECO:0000259" key="14">
    <source>
        <dbReference type="Pfam" id="PF01435"/>
    </source>
</evidence>
<accession>A0ABS3KRL7</accession>
<organism evidence="15 16">
    <name type="scientific">Roseomonas haemaphysalidis</name>
    <dbReference type="NCBI Taxonomy" id="2768162"/>
    <lineage>
        <taxon>Bacteria</taxon>
        <taxon>Pseudomonadati</taxon>
        <taxon>Pseudomonadota</taxon>
        <taxon>Alphaproteobacteria</taxon>
        <taxon>Acetobacterales</taxon>
        <taxon>Roseomonadaceae</taxon>
        <taxon>Roseomonas</taxon>
    </lineage>
</organism>
<dbReference type="Gene3D" id="3.30.2010.10">
    <property type="entry name" value="Metalloproteases ('zincins'), catalytic domain"/>
    <property type="match status" value="1"/>
</dbReference>
<keyword evidence="7" id="KW-0378">Hydrolase</keyword>
<keyword evidence="9 13" id="KW-1133">Transmembrane helix</keyword>
<protein>
    <submittedName>
        <fullName evidence="15">M48 family metalloprotease</fullName>
    </submittedName>
</protein>
<dbReference type="PANTHER" id="PTHR43221:SF1">
    <property type="entry name" value="PROTEASE HTPX"/>
    <property type="match status" value="1"/>
</dbReference>
<dbReference type="InterPro" id="IPR001915">
    <property type="entry name" value="Peptidase_M48"/>
</dbReference>
<evidence type="ECO:0000256" key="13">
    <source>
        <dbReference type="SAM" id="Phobius"/>
    </source>
</evidence>
<dbReference type="GO" id="GO:0008237">
    <property type="term" value="F:metallopeptidase activity"/>
    <property type="evidence" value="ECO:0007669"/>
    <property type="project" value="UniProtKB-KW"/>
</dbReference>
<sequence>MLLPLALLAFGLWQQGRGLDDQQEAEARQAGIAKVVARLEARPVPSRGFDSGAVFRDGGHNYAGPLALIKAREALGQRDTAVTVARARRVLPPVVIGCGAVVGVLSALMLLAAAVLGRLGRRSRDALVRGFSLVRHLLPPVLGAQVVLLAVGFVAAVIFEAAGPVLDGGFSTESAKLLGIAAIAVGASLWTAARAVLQLRGTVKLFAPDPLAIIGRTVSPAEAPGLWRVVDKLAARLGALRPDNVVVGLSGGFFVSSGPKLLQPGDAPLGGRTLYLPLPFLALLPEDEVAAIIGHELAHFSGGDTEYSLRFLPIYAGVGRSLDAVVEAGRVGDGTVSPLMRPALRLGLFVMDQFHHAVRHWSRLREFAADAAGAEVTSAGAAARALLRTSAADPRIGETLAPAFQAPRSAPPDLLAAILAQAAERGLDDPAGHLEAEQPHPTDTHPPTRQRIQALGQQPGPALLAEAMAPPPPGALARLGGYFAEPDRLCHAATEDFLAVARQAARQERDALHSAATEVGTETVTVAENRCPQALLLTGVGVLFALAGLALAAFGLSGLSMGEAWLIGGVAGGIGLLFLAFGLFRLRQGNPPVLVLRPDEVLVVGLQAPVAWRHVLDVAMTGTRNGVETRLLLSAETPFPARLAGGRRVTVDARRRVVTVPMGAPRGMSPQGLADLVGRYRRADAARRVLAEHEQSDEAPP</sequence>
<evidence type="ECO:0000256" key="6">
    <source>
        <dbReference type="ARBA" id="ARBA00022723"/>
    </source>
</evidence>
<dbReference type="EMBL" id="JACTNG010000007">
    <property type="protein sequence ID" value="MBO1080111.1"/>
    <property type="molecule type" value="Genomic_DNA"/>
</dbReference>
<feature type="transmembrane region" description="Helical" evidence="13">
    <location>
        <begin position="94"/>
        <end position="116"/>
    </location>
</feature>
<comment type="caution">
    <text evidence="15">The sequence shown here is derived from an EMBL/GenBank/DDBJ whole genome shotgun (WGS) entry which is preliminary data.</text>
</comment>
<evidence type="ECO:0000256" key="2">
    <source>
        <dbReference type="ARBA" id="ARBA00004651"/>
    </source>
</evidence>
<feature type="transmembrane region" description="Helical" evidence="13">
    <location>
        <begin position="178"/>
        <end position="197"/>
    </location>
</feature>
<dbReference type="Proteomes" id="UP001518989">
    <property type="component" value="Unassembled WGS sequence"/>
</dbReference>
<comment type="subcellular location">
    <subcellularLocation>
        <location evidence="2">Cell membrane</location>
        <topology evidence="2">Multi-pass membrane protein</topology>
    </subcellularLocation>
</comment>
<feature type="transmembrane region" description="Helical" evidence="13">
    <location>
        <begin position="534"/>
        <end position="558"/>
    </location>
</feature>
<feature type="region of interest" description="Disordered" evidence="12">
    <location>
        <begin position="430"/>
        <end position="449"/>
    </location>
</feature>
<feature type="transmembrane region" description="Helical" evidence="13">
    <location>
        <begin position="137"/>
        <end position="158"/>
    </location>
</feature>
<reference evidence="15 16" key="1">
    <citation type="submission" date="2020-09" db="EMBL/GenBank/DDBJ databases">
        <title>Roseomonas.</title>
        <authorList>
            <person name="Zhu W."/>
        </authorList>
    </citation>
    <scope>NUCLEOTIDE SEQUENCE [LARGE SCALE GENOMIC DNA]</scope>
    <source>
        <strain evidence="15 16">573</strain>
    </source>
</reference>
<dbReference type="PANTHER" id="PTHR43221">
    <property type="entry name" value="PROTEASE HTPX"/>
    <property type="match status" value="1"/>
</dbReference>
<keyword evidence="6" id="KW-0479">Metal-binding</keyword>